<evidence type="ECO:0000256" key="1">
    <source>
        <dbReference type="ARBA" id="ARBA00004651"/>
    </source>
</evidence>
<dbReference type="PROSITE" id="PS00211">
    <property type="entry name" value="ABC_TRANSPORTER_1"/>
    <property type="match status" value="1"/>
</dbReference>
<dbReference type="SMART" id="SM00382">
    <property type="entry name" value="AAA"/>
    <property type="match status" value="1"/>
</dbReference>
<protein>
    <submittedName>
        <fullName evidence="12">Peptidase domain-containing ABC transporter</fullName>
    </submittedName>
</protein>
<dbReference type="InterPro" id="IPR027417">
    <property type="entry name" value="P-loop_NTPase"/>
</dbReference>
<evidence type="ECO:0000313" key="13">
    <source>
        <dbReference type="Proteomes" id="UP001598138"/>
    </source>
</evidence>
<evidence type="ECO:0000256" key="3">
    <source>
        <dbReference type="ARBA" id="ARBA00022741"/>
    </source>
</evidence>
<feature type="transmembrane region" description="Helical" evidence="8">
    <location>
        <begin position="276"/>
        <end position="295"/>
    </location>
</feature>
<proteinExistence type="predicted"/>
<organism evidence="12 13">
    <name type="scientific">Aquirufa avitistagni</name>
    <dbReference type="NCBI Taxonomy" id="3104728"/>
    <lineage>
        <taxon>Bacteria</taxon>
        <taxon>Pseudomonadati</taxon>
        <taxon>Bacteroidota</taxon>
        <taxon>Cytophagia</taxon>
        <taxon>Cytophagales</taxon>
        <taxon>Flectobacillaceae</taxon>
        <taxon>Aquirufa</taxon>
    </lineage>
</organism>
<dbReference type="PANTHER" id="PTHR43394">
    <property type="entry name" value="ATP-DEPENDENT PERMEASE MDL1, MITOCHONDRIAL"/>
    <property type="match status" value="1"/>
</dbReference>
<dbReference type="Pfam" id="PF00005">
    <property type="entry name" value="ABC_tran"/>
    <property type="match status" value="1"/>
</dbReference>
<feature type="transmembrane region" description="Helical" evidence="8">
    <location>
        <begin position="301"/>
        <end position="319"/>
    </location>
</feature>
<dbReference type="InterPro" id="IPR011527">
    <property type="entry name" value="ABC1_TM_dom"/>
</dbReference>
<feature type="domain" description="Peptidase C39" evidence="11">
    <location>
        <begin position="8"/>
        <end position="132"/>
    </location>
</feature>
<dbReference type="InterPro" id="IPR003439">
    <property type="entry name" value="ABC_transporter-like_ATP-bd"/>
</dbReference>
<dbReference type="RefSeq" id="WP_377983516.1">
    <property type="nucleotide sequence ID" value="NZ_JBBKXZ010000002.1"/>
</dbReference>
<dbReference type="Pfam" id="PF00664">
    <property type="entry name" value="ABC_membrane"/>
    <property type="match status" value="1"/>
</dbReference>
<dbReference type="InterPro" id="IPR039421">
    <property type="entry name" value="Type_1_exporter"/>
</dbReference>
<evidence type="ECO:0000256" key="4">
    <source>
        <dbReference type="ARBA" id="ARBA00022801"/>
    </source>
</evidence>
<evidence type="ECO:0000256" key="2">
    <source>
        <dbReference type="ARBA" id="ARBA00022692"/>
    </source>
</evidence>
<dbReference type="PANTHER" id="PTHR43394:SF1">
    <property type="entry name" value="ATP-BINDING CASSETTE SUB-FAMILY B MEMBER 10, MITOCHONDRIAL"/>
    <property type="match status" value="1"/>
</dbReference>
<dbReference type="CDD" id="cd02418">
    <property type="entry name" value="Peptidase_C39B"/>
    <property type="match status" value="1"/>
</dbReference>
<accession>A0ABW6DCL6</accession>
<dbReference type="InterPro" id="IPR017871">
    <property type="entry name" value="ABC_transporter-like_CS"/>
</dbReference>
<comment type="subcellular location">
    <subcellularLocation>
        <location evidence="1">Cell membrane</location>
        <topology evidence="1">Multi-pass membrane protein</topology>
    </subcellularLocation>
</comment>
<keyword evidence="4" id="KW-0378">Hydrolase</keyword>
<evidence type="ECO:0000259" key="10">
    <source>
        <dbReference type="PROSITE" id="PS50929"/>
    </source>
</evidence>
<dbReference type="PROSITE" id="PS50990">
    <property type="entry name" value="PEPTIDASE_C39"/>
    <property type="match status" value="1"/>
</dbReference>
<evidence type="ECO:0000256" key="8">
    <source>
        <dbReference type="SAM" id="Phobius"/>
    </source>
</evidence>
<evidence type="ECO:0000256" key="5">
    <source>
        <dbReference type="ARBA" id="ARBA00022840"/>
    </source>
</evidence>
<dbReference type="InterPro" id="IPR003593">
    <property type="entry name" value="AAA+_ATPase"/>
</dbReference>
<dbReference type="Proteomes" id="UP001598138">
    <property type="component" value="Unassembled WGS sequence"/>
</dbReference>
<sequence>MASIRVKQHDIKDCGAACLASVGNHYRVQIPIARIRQLASTDLRGTTILGLSQAAEKMGFKAKGIRGNWEVLSEIPLPTIAHLHLKNGLQHYVVIHRVHARQLTVMDPATGTLEKYTQENWMEVWTGIVLLIIPGASFVPFSTGSTPLFRLWKLIEPHRMIWLQAILGAFVYTLLGLGMSVYIQKITDYVLVDGNRNLLNLLSVGMLGIVLLQVFIGANKSLMVMKTGMQMDARLLLGYYQHVLQLPQVFFDTMRVGEITSRLNDAIKIRHFINDVAMELLVNCFVLLFTLALMFRTFGPMAMLLIWAIPAYGLVYWLTNWQNKRMERRLMEDAAQVEIHVVESLQHSRSIKEFGIASFIQQKAENRFVKLLLTAYQGGKNALFTANSTLLISQVVTIVVLWQGAGYVLDRSISPGELFSFYALVGFVTNPMQALMGANKAIQHALIASERLFDIMDLEVEENEGTMALAKTDLGDIRLTQVDFMYGTRTRVLESCSLCFRLNQWTAVVGESGSGKSTLFALIHKLYPISSGQIHVGKHDIRLIDSQSLRKMIRLVPQQVELFAGNVIENIALGEAEPDIKRVVELCQHVGIASVIEQLPSTYLSLLGENGAMLSGGQKQRIAIARALYQDPDILLLDEATSALDAYGESEIQTGLKEFMARGKTIISIAHRLSSIVDADQIVFLRDGRMSEVGTHVELVGKQGDYWRMWQKQHGILRVDS</sequence>
<dbReference type="InterPro" id="IPR036640">
    <property type="entry name" value="ABC1_TM_sf"/>
</dbReference>
<keyword evidence="6 8" id="KW-1133">Transmembrane helix</keyword>
<feature type="transmembrane region" description="Helical" evidence="8">
    <location>
        <begin position="161"/>
        <end position="183"/>
    </location>
</feature>
<dbReference type="Gene3D" id="3.40.50.300">
    <property type="entry name" value="P-loop containing nucleotide triphosphate hydrolases"/>
    <property type="match status" value="1"/>
</dbReference>
<keyword evidence="3" id="KW-0547">Nucleotide-binding</keyword>
<dbReference type="Gene3D" id="3.90.70.10">
    <property type="entry name" value="Cysteine proteinases"/>
    <property type="match status" value="1"/>
</dbReference>
<feature type="transmembrane region" description="Helical" evidence="8">
    <location>
        <begin position="198"/>
        <end position="216"/>
    </location>
</feature>
<feature type="domain" description="ABC transmembrane type-1" evidence="10">
    <location>
        <begin position="165"/>
        <end position="444"/>
    </location>
</feature>
<evidence type="ECO:0000313" key="12">
    <source>
        <dbReference type="EMBL" id="MFD3394640.1"/>
    </source>
</evidence>
<evidence type="ECO:0000256" key="7">
    <source>
        <dbReference type="ARBA" id="ARBA00023136"/>
    </source>
</evidence>
<keyword evidence="5" id="KW-0067">ATP-binding</keyword>
<dbReference type="SUPFAM" id="SSF90123">
    <property type="entry name" value="ABC transporter transmembrane region"/>
    <property type="match status" value="1"/>
</dbReference>
<keyword evidence="13" id="KW-1185">Reference proteome</keyword>
<name>A0ABW6DCL6_9BACT</name>
<feature type="transmembrane region" description="Helical" evidence="8">
    <location>
        <begin position="124"/>
        <end position="149"/>
    </location>
</feature>
<dbReference type="CDD" id="cd18570">
    <property type="entry name" value="ABC_6TM_PCAT1_LagD_like"/>
    <property type="match status" value="1"/>
</dbReference>
<reference evidence="12 13" key="1">
    <citation type="submission" date="2024-03" db="EMBL/GenBank/DDBJ databases">
        <title>Aquirufa genome sequencing.</title>
        <authorList>
            <person name="Pitt A."/>
            <person name="Hahn M.W."/>
        </authorList>
    </citation>
    <scope>NUCLEOTIDE SEQUENCE [LARGE SCALE GENOMIC DNA]</scope>
    <source>
        <strain evidence="12 13">OSTEICH-129V</strain>
    </source>
</reference>
<dbReference type="Gene3D" id="1.20.1560.10">
    <property type="entry name" value="ABC transporter type 1, transmembrane domain"/>
    <property type="match status" value="1"/>
</dbReference>
<evidence type="ECO:0000256" key="6">
    <source>
        <dbReference type="ARBA" id="ARBA00022989"/>
    </source>
</evidence>
<dbReference type="InterPro" id="IPR005074">
    <property type="entry name" value="Peptidase_C39"/>
</dbReference>
<dbReference type="PROSITE" id="PS50929">
    <property type="entry name" value="ABC_TM1F"/>
    <property type="match status" value="1"/>
</dbReference>
<comment type="caution">
    <text evidence="12">The sequence shown here is derived from an EMBL/GenBank/DDBJ whole genome shotgun (WGS) entry which is preliminary data.</text>
</comment>
<keyword evidence="7 8" id="KW-0472">Membrane</keyword>
<feature type="domain" description="ABC transporter" evidence="9">
    <location>
        <begin position="477"/>
        <end position="712"/>
    </location>
</feature>
<keyword evidence="2 8" id="KW-0812">Transmembrane</keyword>
<evidence type="ECO:0000259" key="11">
    <source>
        <dbReference type="PROSITE" id="PS50990"/>
    </source>
</evidence>
<dbReference type="Pfam" id="PF03412">
    <property type="entry name" value="Peptidase_C39"/>
    <property type="match status" value="1"/>
</dbReference>
<gene>
    <name evidence="12" type="ORF">U0R10_08405</name>
</gene>
<dbReference type="PROSITE" id="PS50893">
    <property type="entry name" value="ABC_TRANSPORTER_2"/>
    <property type="match status" value="1"/>
</dbReference>
<evidence type="ECO:0000259" key="9">
    <source>
        <dbReference type="PROSITE" id="PS50893"/>
    </source>
</evidence>
<dbReference type="EMBL" id="JBBKXZ010000002">
    <property type="protein sequence ID" value="MFD3394640.1"/>
    <property type="molecule type" value="Genomic_DNA"/>
</dbReference>
<dbReference type="SUPFAM" id="SSF52540">
    <property type="entry name" value="P-loop containing nucleoside triphosphate hydrolases"/>
    <property type="match status" value="1"/>
</dbReference>